<keyword evidence="4" id="KW-0472">Membrane</keyword>
<protein>
    <submittedName>
        <fullName evidence="6">DUF1232 domain-containing protein</fullName>
    </submittedName>
</protein>
<evidence type="ECO:0000313" key="6">
    <source>
        <dbReference type="EMBL" id="USV59227.1"/>
    </source>
</evidence>
<keyword evidence="2" id="KW-0812">Transmembrane</keyword>
<proteinExistence type="predicted"/>
<evidence type="ECO:0000256" key="2">
    <source>
        <dbReference type="ARBA" id="ARBA00022692"/>
    </source>
</evidence>
<dbReference type="InterPro" id="IPR010652">
    <property type="entry name" value="DUF1232"/>
</dbReference>
<evidence type="ECO:0000259" key="5">
    <source>
        <dbReference type="Pfam" id="PF06803"/>
    </source>
</evidence>
<sequence length="93" mass="10705">MSAGFGKKPSGKRWLLWRRLRRLYFGFRHPATPWWAKGLVILILLYGISPVDLIPDLVPIFGWFDDISLLLLLLWGWESCLPAAVRQGLDALE</sequence>
<keyword evidence="7" id="KW-1185">Reference proteome</keyword>
<organism evidence="6 7">
    <name type="scientific">Aeromonas encheleia</name>
    <dbReference type="NCBI Taxonomy" id="73010"/>
    <lineage>
        <taxon>Bacteria</taxon>
        <taxon>Pseudomonadati</taxon>
        <taxon>Pseudomonadota</taxon>
        <taxon>Gammaproteobacteria</taxon>
        <taxon>Aeromonadales</taxon>
        <taxon>Aeromonadaceae</taxon>
        <taxon>Aeromonas</taxon>
    </lineage>
</organism>
<accession>A0AAE9SF95</accession>
<dbReference type="Pfam" id="PF06803">
    <property type="entry name" value="DUF1232"/>
    <property type="match status" value="1"/>
</dbReference>
<name>A0AAE9SF95_9GAMM</name>
<dbReference type="AlphaFoldDB" id="A0AAE9SF95"/>
<comment type="subcellular location">
    <subcellularLocation>
        <location evidence="1">Endomembrane system</location>
        <topology evidence="1">Multi-pass membrane protein</topology>
    </subcellularLocation>
</comment>
<evidence type="ECO:0000256" key="3">
    <source>
        <dbReference type="ARBA" id="ARBA00022989"/>
    </source>
</evidence>
<feature type="domain" description="DUF1232" evidence="5">
    <location>
        <begin position="36"/>
        <end position="72"/>
    </location>
</feature>
<dbReference type="GO" id="GO:0012505">
    <property type="term" value="C:endomembrane system"/>
    <property type="evidence" value="ECO:0007669"/>
    <property type="project" value="UniProtKB-SubCell"/>
</dbReference>
<dbReference type="RefSeq" id="WP_042652307.1">
    <property type="nucleotide sequence ID" value="NZ_CAWMEL010000011.1"/>
</dbReference>
<gene>
    <name evidence="6" type="ORF">NHF51_08860</name>
</gene>
<keyword evidence="3" id="KW-1133">Transmembrane helix</keyword>
<evidence type="ECO:0000256" key="1">
    <source>
        <dbReference type="ARBA" id="ARBA00004127"/>
    </source>
</evidence>
<evidence type="ECO:0000313" key="7">
    <source>
        <dbReference type="Proteomes" id="UP001056890"/>
    </source>
</evidence>
<dbReference type="EMBL" id="CP099717">
    <property type="protein sequence ID" value="USV59227.1"/>
    <property type="molecule type" value="Genomic_DNA"/>
</dbReference>
<dbReference type="Proteomes" id="UP001056890">
    <property type="component" value="Chromosome"/>
</dbReference>
<reference evidence="6" key="1">
    <citation type="submission" date="2022-06" db="EMBL/GenBank/DDBJ databases">
        <title>Complete Genome of Aeromonas sp. Strain SOD01 Isolated from an Urban Freshwater Stream.</title>
        <authorList>
            <person name="Williams L.E."/>
            <person name="Brysgel T."/>
            <person name="Capestro E.M."/>
            <person name="Foltz G.V."/>
            <person name="Gardner A.E."/>
            <person name="Ingrassia J."/>
            <person name="Peterson E."/>
            <person name="Arruda J."/>
            <person name="Flaherty I."/>
            <person name="Hunt M."/>
            <person name="Pappas G."/>
            <person name="Ramsaran S."/>
            <person name="Rocha M."/>
        </authorList>
    </citation>
    <scope>NUCLEOTIDE SEQUENCE</scope>
    <source>
        <strain evidence="6">SOD01</strain>
    </source>
</reference>
<evidence type="ECO:0000256" key="4">
    <source>
        <dbReference type="ARBA" id="ARBA00023136"/>
    </source>
</evidence>